<keyword evidence="4" id="KW-1185">Reference proteome</keyword>
<evidence type="ECO:0000313" key="4">
    <source>
        <dbReference type="Proteomes" id="UP000051006"/>
    </source>
</evidence>
<accession>A0A0R2L3C7</accession>
<dbReference type="AlphaFoldDB" id="A0A0R2L3C7"/>
<dbReference type="InterPro" id="IPR047951">
    <property type="entry name" value="Transpos_ISL3"/>
</dbReference>
<evidence type="ECO:0000259" key="1">
    <source>
        <dbReference type="Pfam" id="PF01610"/>
    </source>
</evidence>
<feature type="domain" description="Transposase IS204/IS1001/IS1096/IS1165 zinc-finger" evidence="2">
    <location>
        <begin position="56"/>
        <end position="97"/>
    </location>
</feature>
<proteinExistence type="predicted"/>
<comment type="caution">
    <text evidence="3">The sequence shown here is derived from an EMBL/GenBank/DDBJ whole genome shotgun (WGS) entry which is preliminary data.</text>
</comment>
<dbReference type="PANTHER" id="PTHR33498:SF1">
    <property type="entry name" value="TRANSPOSASE FOR INSERTION SEQUENCE ELEMENT IS1557"/>
    <property type="match status" value="1"/>
</dbReference>
<dbReference type="STRING" id="993692.IV57_GL002159"/>
<gene>
    <name evidence="3" type="ORF">IV57_GL002159</name>
</gene>
<evidence type="ECO:0000313" key="3">
    <source>
        <dbReference type="EMBL" id="KRN93996.1"/>
    </source>
</evidence>
<evidence type="ECO:0000259" key="2">
    <source>
        <dbReference type="Pfam" id="PF14690"/>
    </source>
</evidence>
<organism evidence="3 4">
    <name type="scientific">Companilactobacillus kimchiensis</name>
    <dbReference type="NCBI Taxonomy" id="993692"/>
    <lineage>
        <taxon>Bacteria</taxon>
        <taxon>Bacillati</taxon>
        <taxon>Bacillota</taxon>
        <taxon>Bacilli</taxon>
        <taxon>Lactobacillales</taxon>
        <taxon>Lactobacillaceae</taxon>
        <taxon>Companilactobacillus</taxon>
    </lineage>
</organism>
<dbReference type="InterPro" id="IPR002560">
    <property type="entry name" value="Transposase_DDE"/>
</dbReference>
<dbReference type="Pfam" id="PF01610">
    <property type="entry name" value="DDE_Tnp_ISL3"/>
    <property type="match status" value="1"/>
</dbReference>
<feature type="domain" description="Transposase IS204/IS1001/IS1096/IS1165 DDE" evidence="1">
    <location>
        <begin position="173"/>
        <end position="264"/>
    </location>
</feature>
<dbReference type="Pfam" id="PF14690">
    <property type="entry name" value="Zn_ribbon_ISL3"/>
    <property type="match status" value="1"/>
</dbReference>
<evidence type="ECO:0008006" key="5">
    <source>
        <dbReference type="Google" id="ProtNLM"/>
    </source>
</evidence>
<dbReference type="PATRIC" id="fig|993692.3.peg.2192"/>
<dbReference type="EMBL" id="JQCF01000054">
    <property type="protein sequence ID" value="KRN93996.1"/>
    <property type="molecule type" value="Genomic_DNA"/>
</dbReference>
<dbReference type="PANTHER" id="PTHR33498">
    <property type="entry name" value="TRANSPOSASE FOR INSERTION SEQUENCE ELEMENT IS1557"/>
    <property type="match status" value="1"/>
</dbReference>
<reference evidence="3 4" key="1">
    <citation type="journal article" date="2015" name="Genome Announc.">
        <title>Expanding the biotechnology potential of lactobacilli through comparative genomics of 213 strains and associated genera.</title>
        <authorList>
            <person name="Sun Z."/>
            <person name="Harris H.M."/>
            <person name="McCann A."/>
            <person name="Guo C."/>
            <person name="Argimon S."/>
            <person name="Zhang W."/>
            <person name="Yang X."/>
            <person name="Jeffery I.B."/>
            <person name="Cooney J.C."/>
            <person name="Kagawa T.F."/>
            <person name="Liu W."/>
            <person name="Song Y."/>
            <person name="Salvetti E."/>
            <person name="Wrobel A."/>
            <person name="Rasinkangas P."/>
            <person name="Parkhill J."/>
            <person name="Rea M.C."/>
            <person name="O'Sullivan O."/>
            <person name="Ritari J."/>
            <person name="Douillard F.P."/>
            <person name="Paul Ross R."/>
            <person name="Yang R."/>
            <person name="Briner A.E."/>
            <person name="Felis G.E."/>
            <person name="de Vos W.M."/>
            <person name="Barrangou R."/>
            <person name="Klaenhammer T.R."/>
            <person name="Caufield P.W."/>
            <person name="Cui Y."/>
            <person name="Zhang H."/>
            <person name="O'Toole P.W."/>
        </authorList>
    </citation>
    <scope>NUCLEOTIDE SEQUENCE [LARGE SCALE GENOMIC DNA]</scope>
    <source>
        <strain evidence="3 4">DSM 24716</strain>
    </source>
</reference>
<sequence>MILILYFVLKKATQMSKYKELDYNKLLFGENYFIYNVINDNNRLLVKIKSRPHICKCPYCGVEASRVSSTYHRILQDTPIHNESTYLDVNVHKYYCLNIDCPHYIFDEVLPFAGAREVRTDALNIFILGVSIFLSNEGASHVLSLLGVNISNKSIQRLYDCLEFKDDPNVEAIGVDDVAIKKGRTYCTAIYDLNDHHLIALLEGRKGTELKKWLKNHKKVRIVARDRDTSYAKVIREVLPNCTQVADRFHLLQDLTDNLSIVLKKKFPKQYS</sequence>
<dbReference type="InterPro" id="IPR029261">
    <property type="entry name" value="Transposase_Znf"/>
</dbReference>
<protein>
    <recommendedName>
        <fullName evidence="5">Transposase</fullName>
    </recommendedName>
</protein>
<dbReference type="Proteomes" id="UP000051006">
    <property type="component" value="Unassembled WGS sequence"/>
</dbReference>
<name>A0A0R2L3C7_9LACO</name>